<feature type="chain" id="PRO_5045517347" evidence="2">
    <location>
        <begin position="27"/>
        <end position="72"/>
    </location>
</feature>
<feature type="signal peptide" evidence="2">
    <location>
        <begin position="1"/>
        <end position="26"/>
    </location>
</feature>
<organism evidence="3 4">
    <name type="scientific">Pseudonocardia zijingensis</name>
    <dbReference type="NCBI Taxonomy" id="153376"/>
    <lineage>
        <taxon>Bacteria</taxon>
        <taxon>Bacillati</taxon>
        <taxon>Actinomycetota</taxon>
        <taxon>Actinomycetes</taxon>
        <taxon>Pseudonocardiales</taxon>
        <taxon>Pseudonocardiaceae</taxon>
        <taxon>Pseudonocardia</taxon>
    </lineage>
</organism>
<feature type="region of interest" description="Disordered" evidence="1">
    <location>
        <begin position="30"/>
        <end position="72"/>
    </location>
</feature>
<proteinExistence type="predicted"/>
<dbReference type="EMBL" id="BAAAHP010000099">
    <property type="protein sequence ID" value="GAA0940666.1"/>
    <property type="molecule type" value="Genomic_DNA"/>
</dbReference>
<feature type="compositionally biased region" description="Polar residues" evidence="1">
    <location>
        <begin position="30"/>
        <end position="42"/>
    </location>
</feature>
<keyword evidence="2" id="KW-0732">Signal</keyword>
<evidence type="ECO:0000313" key="4">
    <source>
        <dbReference type="Proteomes" id="UP001499967"/>
    </source>
</evidence>
<protein>
    <submittedName>
        <fullName evidence="3">Uncharacterized protein</fullName>
    </submittedName>
</protein>
<dbReference type="Proteomes" id="UP001499967">
    <property type="component" value="Unassembled WGS sequence"/>
</dbReference>
<evidence type="ECO:0000256" key="2">
    <source>
        <dbReference type="SAM" id="SignalP"/>
    </source>
</evidence>
<dbReference type="RefSeq" id="WP_343942569.1">
    <property type="nucleotide sequence ID" value="NZ_BAAAHP010000099.1"/>
</dbReference>
<sequence length="72" mass="6850">MSRTARIVLAGVLSLAALVTGGVALAANSEPTVPSRTISVQQGGPAELRPAPDAPDAGCPAGGGSGTAAARL</sequence>
<evidence type="ECO:0000313" key="3">
    <source>
        <dbReference type="EMBL" id="GAA0940666.1"/>
    </source>
</evidence>
<keyword evidence="4" id="KW-1185">Reference proteome</keyword>
<comment type="caution">
    <text evidence="3">The sequence shown here is derived from an EMBL/GenBank/DDBJ whole genome shotgun (WGS) entry which is preliminary data.</text>
</comment>
<reference evidence="4" key="1">
    <citation type="journal article" date="2019" name="Int. J. Syst. Evol. Microbiol.">
        <title>The Global Catalogue of Microorganisms (GCM) 10K type strain sequencing project: providing services to taxonomists for standard genome sequencing and annotation.</title>
        <authorList>
            <consortium name="The Broad Institute Genomics Platform"/>
            <consortium name="The Broad Institute Genome Sequencing Center for Infectious Disease"/>
            <person name="Wu L."/>
            <person name="Ma J."/>
        </authorList>
    </citation>
    <scope>NUCLEOTIDE SEQUENCE [LARGE SCALE GENOMIC DNA]</scope>
    <source>
        <strain evidence="4">JCM 11117</strain>
    </source>
</reference>
<gene>
    <name evidence="3" type="ORF">GCM10009559_35790</name>
</gene>
<name>A0ABP4ASK8_9PSEU</name>
<accession>A0ABP4ASK8</accession>
<evidence type="ECO:0000256" key="1">
    <source>
        <dbReference type="SAM" id="MobiDB-lite"/>
    </source>
</evidence>